<evidence type="ECO:0000313" key="4">
    <source>
        <dbReference type="Proteomes" id="UP000316598"/>
    </source>
</evidence>
<gene>
    <name evidence="3" type="ORF">Pla22_00510</name>
</gene>
<dbReference type="SUPFAM" id="SSF50978">
    <property type="entry name" value="WD40 repeat-like"/>
    <property type="match status" value="1"/>
</dbReference>
<dbReference type="InterPro" id="IPR036322">
    <property type="entry name" value="WD40_repeat_dom_sf"/>
</dbReference>
<protein>
    <submittedName>
        <fullName evidence="3">WD domain, G-beta repeat</fullName>
    </submittedName>
</protein>
<dbReference type="PANTHER" id="PTHR19857">
    <property type="entry name" value="MITOCHONDRIAL DIVISION PROTEIN 1-RELATED"/>
    <property type="match status" value="1"/>
</dbReference>
<proteinExistence type="predicted"/>
<dbReference type="Proteomes" id="UP000316598">
    <property type="component" value="Unassembled WGS sequence"/>
</dbReference>
<comment type="caution">
    <text evidence="3">The sequence shown here is derived from an EMBL/GenBank/DDBJ whole genome shotgun (WGS) entry which is preliminary data.</text>
</comment>
<dbReference type="AlphaFoldDB" id="A0A5C5WPD0"/>
<keyword evidence="1" id="KW-0853">WD repeat</keyword>
<keyword evidence="2" id="KW-0677">Repeat</keyword>
<evidence type="ECO:0000256" key="2">
    <source>
        <dbReference type="ARBA" id="ARBA00022737"/>
    </source>
</evidence>
<name>A0A5C5WPD0_9BACT</name>
<sequence length="320" mass="34156">MLLGATSHVTLAEESSDPGSVTQETVWVTSIAKLGDGDDFVAATASGLLFHPSKVVKFSASDPSERMPLYEHPAAVWCVDGSADAKTVVSVDYRGNLIVYDVETATHRMHELAMERWCQAMMLSPDGSAVIAGNEAGKVMIWDLAEAKVKHEASIGEQSITDMVLSPDQTMLVVTDASGHAHVLSWPSLEPKAKIKFGEEAAWSVAFGRDGQHVYVGSGDRQLYQAELSDGAKPTVFGKGDDWLTNLAVSDSGAIVAGQPNGKVHFFSATSTDTSPASSLASPSGVWAVHWNGENELLVGTRKNGVMQIGQSWNWIPADE</sequence>
<dbReference type="EMBL" id="SJPI01000001">
    <property type="protein sequence ID" value="TWT52427.1"/>
    <property type="molecule type" value="Genomic_DNA"/>
</dbReference>
<accession>A0A5C5WPD0</accession>
<evidence type="ECO:0000313" key="3">
    <source>
        <dbReference type="EMBL" id="TWT52427.1"/>
    </source>
</evidence>
<dbReference type="RefSeq" id="WP_146512804.1">
    <property type="nucleotide sequence ID" value="NZ_SJPI01000001.1"/>
</dbReference>
<dbReference type="OrthoDB" id="270242at2"/>
<evidence type="ECO:0000256" key="1">
    <source>
        <dbReference type="ARBA" id="ARBA00022574"/>
    </source>
</evidence>
<dbReference type="Gene3D" id="2.130.10.10">
    <property type="entry name" value="YVTN repeat-like/Quinoprotein amine dehydrogenase"/>
    <property type="match status" value="1"/>
</dbReference>
<dbReference type="InterPro" id="IPR001680">
    <property type="entry name" value="WD40_rpt"/>
</dbReference>
<organism evidence="3 4">
    <name type="scientific">Rubripirellula amarantea</name>
    <dbReference type="NCBI Taxonomy" id="2527999"/>
    <lineage>
        <taxon>Bacteria</taxon>
        <taxon>Pseudomonadati</taxon>
        <taxon>Planctomycetota</taxon>
        <taxon>Planctomycetia</taxon>
        <taxon>Pirellulales</taxon>
        <taxon>Pirellulaceae</taxon>
        <taxon>Rubripirellula</taxon>
    </lineage>
</organism>
<dbReference type="InterPro" id="IPR015943">
    <property type="entry name" value="WD40/YVTN_repeat-like_dom_sf"/>
</dbReference>
<dbReference type="InterPro" id="IPR051179">
    <property type="entry name" value="WD_repeat_multifunction"/>
</dbReference>
<dbReference type="SMART" id="SM00320">
    <property type="entry name" value="WD40"/>
    <property type="match status" value="5"/>
</dbReference>
<reference evidence="3 4" key="1">
    <citation type="submission" date="2019-02" db="EMBL/GenBank/DDBJ databases">
        <title>Deep-cultivation of Planctomycetes and their phenomic and genomic characterization uncovers novel biology.</title>
        <authorList>
            <person name="Wiegand S."/>
            <person name="Jogler M."/>
            <person name="Boedeker C."/>
            <person name="Pinto D."/>
            <person name="Vollmers J."/>
            <person name="Rivas-Marin E."/>
            <person name="Kohn T."/>
            <person name="Peeters S.H."/>
            <person name="Heuer A."/>
            <person name="Rast P."/>
            <person name="Oberbeckmann S."/>
            <person name="Bunk B."/>
            <person name="Jeske O."/>
            <person name="Meyerdierks A."/>
            <person name="Storesund J.E."/>
            <person name="Kallscheuer N."/>
            <person name="Luecker S."/>
            <person name="Lage O.M."/>
            <person name="Pohl T."/>
            <person name="Merkel B.J."/>
            <person name="Hornburger P."/>
            <person name="Mueller R.-W."/>
            <person name="Bruemmer F."/>
            <person name="Labrenz M."/>
            <person name="Spormann A.M."/>
            <person name="Op Den Camp H."/>
            <person name="Overmann J."/>
            <person name="Amann R."/>
            <person name="Jetten M.S.M."/>
            <person name="Mascher T."/>
            <person name="Medema M.H."/>
            <person name="Devos D.P."/>
            <person name="Kaster A.-K."/>
            <person name="Ovreas L."/>
            <person name="Rohde M."/>
            <person name="Galperin M.Y."/>
            <person name="Jogler C."/>
        </authorList>
    </citation>
    <scope>NUCLEOTIDE SEQUENCE [LARGE SCALE GENOMIC DNA]</scope>
    <source>
        <strain evidence="3 4">Pla22</strain>
    </source>
</reference>
<dbReference type="PANTHER" id="PTHR19857:SF8">
    <property type="entry name" value="ANGIO-ASSOCIATED MIGRATORY CELL PROTEIN"/>
    <property type="match status" value="1"/>
</dbReference>
<keyword evidence="4" id="KW-1185">Reference proteome</keyword>